<protein>
    <submittedName>
        <fullName evidence="2">Uncharacterized protein</fullName>
    </submittedName>
</protein>
<dbReference type="Proteomes" id="UP000008555">
    <property type="component" value="Chromosome"/>
</dbReference>
<dbReference type="EMBL" id="CP000733">
    <property type="protein sequence ID" value="ABS77064.1"/>
    <property type="molecule type" value="Genomic_DNA"/>
</dbReference>
<dbReference type="HOGENOM" id="CLU_2750978_0_0_6"/>
<proteinExistence type="predicted"/>
<evidence type="ECO:0000256" key="1">
    <source>
        <dbReference type="SAM" id="MobiDB-lite"/>
    </source>
</evidence>
<evidence type="ECO:0000313" key="3">
    <source>
        <dbReference type="Proteomes" id="UP000008555"/>
    </source>
</evidence>
<dbReference type="RefSeq" id="WP_005772262.1">
    <property type="nucleotide sequence ID" value="NC_009727.1"/>
</dbReference>
<feature type="region of interest" description="Disordered" evidence="1">
    <location>
        <begin position="40"/>
        <end position="70"/>
    </location>
</feature>
<evidence type="ECO:0000313" key="2">
    <source>
        <dbReference type="EMBL" id="ABS77064.1"/>
    </source>
</evidence>
<dbReference type="KEGG" id="cbd:CBUD_1994"/>
<name>A9KET5_COXBN</name>
<gene>
    <name evidence="2" type="ordered locus">CBUD_1994</name>
</gene>
<reference evidence="2 3" key="1">
    <citation type="journal article" date="2009" name="Infect. Immun.">
        <title>Comparative genomics reveal extensive transposon-mediated genomic plasticity and diversity among potential effector proteins within the genus Coxiella.</title>
        <authorList>
            <person name="Beare P.A."/>
            <person name="Unsworth N."/>
            <person name="Andoh M."/>
            <person name="Voth D.E."/>
            <person name="Omsland A."/>
            <person name="Gilk S.D."/>
            <person name="Williams K.P."/>
            <person name="Sobral B.W."/>
            <person name="Kupko J.J.III."/>
            <person name="Porcella S.F."/>
            <person name="Samuel J.E."/>
            <person name="Heinzen R.A."/>
        </authorList>
    </citation>
    <scope>NUCLEOTIDE SEQUENCE [LARGE SCALE GENOMIC DNA]</scope>
    <source>
        <strain evidence="2 3">Dugway 5J108-111</strain>
    </source>
</reference>
<dbReference type="AlphaFoldDB" id="A9KET5"/>
<organism evidence="2 3">
    <name type="scientific">Coxiella burnetii (strain Dugway 5J108-111)</name>
    <dbReference type="NCBI Taxonomy" id="434922"/>
    <lineage>
        <taxon>Bacteria</taxon>
        <taxon>Pseudomonadati</taxon>
        <taxon>Pseudomonadota</taxon>
        <taxon>Gammaproteobacteria</taxon>
        <taxon>Legionellales</taxon>
        <taxon>Coxiellaceae</taxon>
        <taxon>Coxiella</taxon>
    </lineage>
</organism>
<accession>A9KET5</accession>
<sequence length="70" mass="7550">MSATQLLNNAIKDLVTKTAERIEREQADNFLKAIQKCVSPSPSTMFTTSKAESVSSKSEEEEHPSPAPGG</sequence>